<dbReference type="Gene3D" id="3.40.50.300">
    <property type="entry name" value="P-loop containing nucleotide triphosphate hydrolases"/>
    <property type="match status" value="1"/>
</dbReference>
<dbReference type="PANTHER" id="PTHR23305">
    <property type="entry name" value="OBG GTPASE FAMILY"/>
    <property type="match status" value="1"/>
</dbReference>
<dbReference type="InterPro" id="IPR012676">
    <property type="entry name" value="TGS-like"/>
</dbReference>
<keyword evidence="7" id="KW-1185">Reference proteome</keyword>
<feature type="binding site" evidence="3">
    <location>
        <begin position="29"/>
        <end position="34"/>
    </location>
    <ligand>
        <name>ATP</name>
        <dbReference type="ChEBI" id="CHEBI:30616"/>
    </ligand>
</feature>
<dbReference type="Pfam" id="PF01926">
    <property type="entry name" value="MMR_HSR1"/>
    <property type="match status" value="1"/>
</dbReference>
<comment type="similarity">
    <text evidence="3">Belongs to the TRAFAC class OBG-HflX-like GTPase superfamily. OBG GTPase family. YchF/OLA1 subfamily.</text>
</comment>
<dbReference type="Gene3D" id="1.10.150.300">
    <property type="entry name" value="TGS-like domain"/>
    <property type="match status" value="1"/>
</dbReference>
<dbReference type="InterPro" id="IPR012675">
    <property type="entry name" value="Beta-grasp_dom_sf"/>
</dbReference>
<feature type="binding site" evidence="3">
    <location>
        <position position="233"/>
    </location>
    <ligand>
        <name>ATP</name>
        <dbReference type="ChEBI" id="CHEBI:30616"/>
    </ligand>
</feature>
<dbReference type="InterPro" id="IPR006073">
    <property type="entry name" value="GTP-bd"/>
</dbReference>
<comment type="function">
    <text evidence="3">Hydrolyzes ATP, and can also hydrolyze GTP with lower efficiency. Has lower affinity for GTP.</text>
</comment>
<comment type="caution">
    <text evidence="6">The sequence shown here is derived from an EMBL/GenBank/DDBJ whole genome shotgun (WGS) entry which is preliminary data.</text>
</comment>
<feature type="domain" description="OBG-type G" evidence="4">
    <location>
        <begin position="20"/>
        <end position="285"/>
    </location>
</feature>
<dbReference type="GO" id="GO:0005524">
    <property type="term" value="F:ATP binding"/>
    <property type="evidence" value="ECO:0007669"/>
    <property type="project" value="UniProtKB-UniRule"/>
</dbReference>
<dbReference type="HAMAP" id="MF_00944">
    <property type="entry name" value="YchF_OLA1_ATPase"/>
    <property type="match status" value="1"/>
</dbReference>
<dbReference type="InterPro" id="IPR027417">
    <property type="entry name" value="P-loop_NTPase"/>
</dbReference>
<dbReference type="GO" id="GO:0043023">
    <property type="term" value="F:ribosomal large subunit binding"/>
    <property type="evidence" value="ECO:0007669"/>
    <property type="project" value="UniProtKB-UniRule"/>
</dbReference>
<dbReference type="PROSITE" id="PS51710">
    <property type="entry name" value="G_OBG"/>
    <property type="match status" value="1"/>
</dbReference>
<comment type="subunit">
    <text evidence="3">Monomer.</text>
</comment>
<organism evidence="6 7">
    <name type="scientific">Diacronema lutheri</name>
    <name type="common">Unicellular marine alga</name>
    <name type="synonym">Monochrysis lutheri</name>
    <dbReference type="NCBI Taxonomy" id="2081491"/>
    <lineage>
        <taxon>Eukaryota</taxon>
        <taxon>Haptista</taxon>
        <taxon>Haptophyta</taxon>
        <taxon>Pavlovophyceae</taxon>
        <taxon>Pavlovales</taxon>
        <taxon>Pavlovaceae</taxon>
        <taxon>Diacronema</taxon>
    </lineage>
</organism>
<keyword evidence="3" id="KW-0963">Cytoplasm</keyword>
<dbReference type="Gene3D" id="3.10.20.30">
    <property type="match status" value="1"/>
</dbReference>
<dbReference type="InterPro" id="IPR031167">
    <property type="entry name" value="G_OBG"/>
</dbReference>
<evidence type="ECO:0000259" key="5">
    <source>
        <dbReference type="PROSITE" id="PS51880"/>
    </source>
</evidence>
<dbReference type="InterPro" id="IPR023192">
    <property type="entry name" value="TGS-like_dom_sf"/>
</dbReference>
<dbReference type="GO" id="GO:0005737">
    <property type="term" value="C:cytoplasm"/>
    <property type="evidence" value="ECO:0007669"/>
    <property type="project" value="UniProtKB-SubCell"/>
</dbReference>
<protein>
    <recommendedName>
        <fullName evidence="3">Obg-like ATPase 1</fullName>
    </recommendedName>
</protein>
<dbReference type="PIRSF" id="PIRSF006641">
    <property type="entry name" value="CHP00092"/>
    <property type="match status" value="1"/>
</dbReference>
<dbReference type="InterPro" id="IPR004095">
    <property type="entry name" value="TGS"/>
</dbReference>
<dbReference type="CDD" id="cd01900">
    <property type="entry name" value="YchF"/>
    <property type="match status" value="1"/>
</dbReference>
<dbReference type="FunFam" id="3.10.20.30:FF:000001">
    <property type="entry name" value="Ribosome-binding ATPase YchF"/>
    <property type="match status" value="1"/>
</dbReference>
<dbReference type="FunFam" id="1.10.150.300:FF:000001">
    <property type="entry name" value="Ribosome-binding ATPase YchF"/>
    <property type="match status" value="1"/>
</dbReference>
<evidence type="ECO:0000256" key="3">
    <source>
        <dbReference type="HAMAP-Rule" id="MF_03167"/>
    </source>
</evidence>
<dbReference type="EMBL" id="JAGTXO010000012">
    <property type="protein sequence ID" value="KAG8464862.1"/>
    <property type="molecule type" value="Genomic_DNA"/>
</dbReference>
<name>A0A8J5XIK2_DIALT</name>
<dbReference type="PANTHER" id="PTHR23305:SF11">
    <property type="entry name" value="OBG-LIKE ATPASE 1"/>
    <property type="match status" value="1"/>
</dbReference>
<dbReference type="SUPFAM" id="SSF81271">
    <property type="entry name" value="TGS-like"/>
    <property type="match status" value="1"/>
</dbReference>
<dbReference type="OMA" id="VLRCFDN"/>
<dbReference type="PROSITE" id="PS51880">
    <property type="entry name" value="TGS"/>
    <property type="match status" value="1"/>
</dbReference>
<dbReference type="InterPro" id="IPR013029">
    <property type="entry name" value="YchF_C"/>
</dbReference>
<sequence length="398" mass="44453">MAPKKVVELPPMLGRPGNHVSAGLVGLPNVGKSTTFNVLCSQNVAAENFPFCTIDPSTARVKVPDERFDMLCNKYQPASKVPAWLTVVDIAGLVKGAHAGEGLGNAFLSHIRATDAIFHVVRVFEEKDTGVTHTEGACDPMRDLDIIRAELRFKDMDAINNKIPDMQKEIKRDPKNKKAAESLATLETTLEWLKAGKDVRFAVNHYKWGYKEIDVLNELMLLTAKPAMYLVNMSEPDFLRQKNKFLGKVKAYVDEHCPGEALIPYSAEFEAKLAAMEDEGAREALLVEHKVRSQLPKVVKTGYHLLRLIHFFTAGADEVKCWTIRDPCKAPGAAGTIHTDFERGFIMAEVMHFDDWKEAGSEAQCKATGKYMQKGKEYIVEDGDICYFKFNVTADKKK</sequence>
<dbReference type="CDD" id="cd04867">
    <property type="entry name" value="TGS_YchF_OLA1"/>
    <property type="match status" value="1"/>
</dbReference>
<evidence type="ECO:0000313" key="7">
    <source>
        <dbReference type="Proteomes" id="UP000751190"/>
    </source>
</evidence>
<feature type="domain" description="TGS" evidence="5">
    <location>
        <begin position="307"/>
        <end position="390"/>
    </location>
</feature>
<dbReference type="Proteomes" id="UP000751190">
    <property type="component" value="Unassembled WGS sequence"/>
</dbReference>
<dbReference type="InterPro" id="IPR004396">
    <property type="entry name" value="ATPase_YchF/OLA1"/>
</dbReference>
<gene>
    <name evidence="6" type="ORF">KFE25_010230</name>
</gene>
<accession>A0A8J5XIK2</accession>
<dbReference type="AlphaFoldDB" id="A0A8J5XIK2"/>
<comment type="subcellular location">
    <subcellularLocation>
        <location evidence="3">Cytoplasm</location>
    </subcellularLocation>
</comment>
<evidence type="ECO:0000256" key="2">
    <source>
        <dbReference type="ARBA" id="ARBA00022840"/>
    </source>
</evidence>
<keyword evidence="3" id="KW-0378">Hydrolase</keyword>
<evidence type="ECO:0000259" key="4">
    <source>
        <dbReference type="PROSITE" id="PS51710"/>
    </source>
</evidence>
<proteinExistence type="inferred from homology"/>
<evidence type="ECO:0000256" key="1">
    <source>
        <dbReference type="ARBA" id="ARBA00022741"/>
    </source>
</evidence>
<reference evidence="6" key="1">
    <citation type="submission" date="2021-05" db="EMBL/GenBank/DDBJ databases">
        <title>The genome of the haptophyte Pavlova lutheri (Diacronema luteri, Pavlovales) - a model for lipid biosynthesis in eukaryotic algae.</title>
        <authorList>
            <person name="Hulatt C.J."/>
            <person name="Posewitz M.C."/>
        </authorList>
    </citation>
    <scope>NUCLEOTIDE SEQUENCE</scope>
    <source>
        <strain evidence="6">NIVA-4/92</strain>
    </source>
</reference>
<dbReference type="Pfam" id="PF06071">
    <property type="entry name" value="YchF-GTPase_C"/>
    <property type="match status" value="1"/>
</dbReference>
<dbReference type="InterPro" id="IPR041706">
    <property type="entry name" value="YchF_N"/>
</dbReference>
<dbReference type="PRINTS" id="PR00326">
    <property type="entry name" value="GTP1OBG"/>
</dbReference>
<dbReference type="SUPFAM" id="SSF52540">
    <property type="entry name" value="P-loop containing nucleoside triphosphate hydrolases"/>
    <property type="match status" value="1"/>
</dbReference>
<dbReference type="OrthoDB" id="424823at2759"/>
<keyword evidence="1 3" id="KW-0547">Nucleotide-binding</keyword>
<evidence type="ECO:0000313" key="6">
    <source>
        <dbReference type="EMBL" id="KAG8464862.1"/>
    </source>
</evidence>
<keyword evidence="2 3" id="KW-0067">ATP-binding</keyword>
<dbReference type="NCBIfam" id="TIGR00092">
    <property type="entry name" value="redox-regulated ATPase YchF"/>
    <property type="match status" value="1"/>
</dbReference>
<dbReference type="GO" id="GO:0005525">
    <property type="term" value="F:GTP binding"/>
    <property type="evidence" value="ECO:0007669"/>
    <property type="project" value="InterPro"/>
</dbReference>
<dbReference type="GO" id="GO:0016887">
    <property type="term" value="F:ATP hydrolysis activity"/>
    <property type="evidence" value="ECO:0007669"/>
    <property type="project" value="UniProtKB-UniRule"/>
</dbReference>